<name>A0A9P6CJT2_9AGAR</name>
<dbReference type="Gene3D" id="1.10.630.10">
    <property type="entry name" value="Cytochrome P450"/>
    <property type="match status" value="1"/>
</dbReference>
<dbReference type="GO" id="GO:0004497">
    <property type="term" value="F:monooxygenase activity"/>
    <property type="evidence" value="ECO:0007669"/>
    <property type="project" value="UniProtKB-KW"/>
</dbReference>
<organism evidence="8 9">
    <name type="scientific">Collybia nuda</name>
    <dbReference type="NCBI Taxonomy" id="64659"/>
    <lineage>
        <taxon>Eukaryota</taxon>
        <taxon>Fungi</taxon>
        <taxon>Dikarya</taxon>
        <taxon>Basidiomycota</taxon>
        <taxon>Agaricomycotina</taxon>
        <taxon>Agaricomycetes</taxon>
        <taxon>Agaricomycetidae</taxon>
        <taxon>Agaricales</taxon>
        <taxon>Tricholomatineae</taxon>
        <taxon>Clitocybaceae</taxon>
        <taxon>Collybia</taxon>
    </lineage>
</organism>
<keyword evidence="7" id="KW-0503">Monooxygenase</keyword>
<comment type="cofactor">
    <cofactor evidence="1 6">
        <name>heme</name>
        <dbReference type="ChEBI" id="CHEBI:30413"/>
    </cofactor>
</comment>
<dbReference type="InterPro" id="IPR017972">
    <property type="entry name" value="Cyt_P450_CS"/>
</dbReference>
<keyword evidence="6 7" id="KW-0349">Heme</keyword>
<keyword evidence="5 6" id="KW-0408">Iron</keyword>
<comment type="caution">
    <text evidence="8">The sequence shown here is derived from an EMBL/GenBank/DDBJ whole genome shotgun (WGS) entry which is preliminary data.</text>
</comment>
<dbReference type="InterPro" id="IPR001128">
    <property type="entry name" value="Cyt_P450"/>
</dbReference>
<evidence type="ECO:0000256" key="5">
    <source>
        <dbReference type="ARBA" id="ARBA00023004"/>
    </source>
</evidence>
<dbReference type="InterPro" id="IPR036396">
    <property type="entry name" value="Cyt_P450_sf"/>
</dbReference>
<feature type="binding site" description="axial binding residue" evidence="6">
    <location>
        <position position="448"/>
    </location>
    <ligand>
        <name>heme</name>
        <dbReference type="ChEBI" id="CHEBI:30413"/>
    </ligand>
    <ligandPart>
        <name>Fe</name>
        <dbReference type="ChEBI" id="CHEBI:18248"/>
    </ligandPart>
</feature>
<protein>
    <submittedName>
        <fullName evidence="8">Cytochrome P450</fullName>
    </submittedName>
</protein>
<dbReference type="CDD" id="cd11041">
    <property type="entry name" value="CYP503A1-like"/>
    <property type="match status" value="1"/>
</dbReference>
<dbReference type="Proteomes" id="UP000807353">
    <property type="component" value="Unassembled WGS sequence"/>
</dbReference>
<evidence type="ECO:0000256" key="1">
    <source>
        <dbReference type="ARBA" id="ARBA00001971"/>
    </source>
</evidence>
<dbReference type="SUPFAM" id="SSF48264">
    <property type="entry name" value="Cytochrome P450"/>
    <property type="match status" value="1"/>
</dbReference>
<evidence type="ECO:0000256" key="7">
    <source>
        <dbReference type="RuleBase" id="RU000461"/>
    </source>
</evidence>
<dbReference type="GO" id="GO:0020037">
    <property type="term" value="F:heme binding"/>
    <property type="evidence" value="ECO:0007669"/>
    <property type="project" value="InterPro"/>
</dbReference>
<gene>
    <name evidence="8" type="ORF">BDZ94DRAFT_1231846</name>
</gene>
<comment type="similarity">
    <text evidence="2 7">Belongs to the cytochrome P450 family.</text>
</comment>
<evidence type="ECO:0000256" key="3">
    <source>
        <dbReference type="ARBA" id="ARBA00022723"/>
    </source>
</evidence>
<keyword evidence="4 7" id="KW-0560">Oxidoreductase</keyword>
<evidence type="ECO:0000313" key="9">
    <source>
        <dbReference type="Proteomes" id="UP000807353"/>
    </source>
</evidence>
<dbReference type="GO" id="GO:0005506">
    <property type="term" value="F:iron ion binding"/>
    <property type="evidence" value="ECO:0007669"/>
    <property type="project" value="InterPro"/>
</dbReference>
<dbReference type="InterPro" id="IPR002403">
    <property type="entry name" value="Cyt_P450_E_grp-IV"/>
</dbReference>
<dbReference type="Pfam" id="PF00067">
    <property type="entry name" value="p450"/>
    <property type="match status" value="1"/>
</dbReference>
<dbReference type="PROSITE" id="PS00086">
    <property type="entry name" value="CYTOCHROME_P450"/>
    <property type="match status" value="1"/>
</dbReference>
<keyword evidence="3 6" id="KW-0479">Metal-binding</keyword>
<evidence type="ECO:0000313" key="8">
    <source>
        <dbReference type="EMBL" id="KAF9468817.1"/>
    </source>
</evidence>
<evidence type="ECO:0000256" key="2">
    <source>
        <dbReference type="ARBA" id="ARBA00010617"/>
    </source>
</evidence>
<dbReference type="OrthoDB" id="1844152at2759"/>
<dbReference type="PANTHER" id="PTHR46206">
    <property type="entry name" value="CYTOCHROME P450"/>
    <property type="match status" value="1"/>
</dbReference>
<dbReference type="PRINTS" id="PR00465">
    <property type="entry name" value="EP450IV"/>
</dbReference>
<dbReference type="EMBL" id="MU150231">
    <property type="protein sequence ID" value="KAF9468817.1"/>
    <property type="molecule type" value="Genomic_DNA"/>
</dbReference>
<dbReference type="GO" id="GO:0016705">
    <property type="term" value="F:oxidoreductase activity, acting on paired donors, with incorporation or reduction of molecular oxygen"/>
    <property type="evidence" value="ECO:0007669"/>
    <property type="project" value="InterPro"/>
</dbReference>
<dbReference type="AlphaFoldDB" id="A0A9P6CJT2"/>
<sequence length="502" mass="56752">MAMDSTLISYSLGGLFLVTYVFPSVYKSWVDRWKLSAIPSVGYSGVLTSYIGAIKFFFNAQELIQEGYEKYPGTAFKLPMLSRWMIVISGPKMVDDIRRATDDQVDFNDAVAETIQSKFTMGPELNENTFHVATVRSPLTRNLAVRFADVQDEIACSFKHFIPPADEWTEVPALRTIMKIVCRTSNRLFVGLPLCRDPDYRELNEEYTIDVMKAAHIITVFPDFLKPFAAYLFTNLKARVNQAISHLQPMIQERLDKEKEYDDSDWPDKPNDLITWLLDEAPPHLKTIREVTLRVLAVNFAAIHTTSMAFTNVLYDLASRPSYVQALREEVESVVASDGLNKLALGKMRKVDSFIKESHRIAGTGSLIMDRKMLKDFTFSNGTVIPAGYNIAAALAATHLDDANYPNAREFDGFRFAQMREGEGESIKHQMVALSLDYITFGTGRHGCPGRFFAVNELKAMLAYVLLNYDVKTVDGQRPEPKHFAQQTVPNPAASVMFRKRQ</sequence>
<accession>A0A9P6CJT2</accession>
<evidence type="ECO:0000256" key="4">
    <source>
        <dbReference type="ARBA" id="ARBA00023002"/>
    </source>
</evidence>
<evidence type="ECO:0000256" key="6">
    <source>
        <dbReference type="PIRSR" id="PIRSR602403-1"/>
    </source>
</evidence>
<reference evidence="8" key="1">
    <citation type="submission" date="2020-11" db="EMBL/GenBank/DDBJ databases">
        <authorList>
            <consortium name="DOE Joint Genome Institute"/>
            <person name="Ahrendt S."/>
            <person name="Riley R."/>
            <person name="Andreopoulos W."/>
            <person name="Labutti K."/>
            <person name="Pangilinan J."/>
            <person name="Ruiz-Duenas F.J."/>
            <person name="Barrasa J.M."/>
            <person name="Sanchez-Garcia M."/>
            <person name="Camarero S."/>
            <person name="Miyauchi S."/>
            <person name="Serrano A."/>
            <person name="Linde D."/>
            <person name="Babiker R."/>
            <person name="Drula E."/>
            <person name="Ayuso-Fernandez I."/>
            <person name="Pacheco R."/>
            <person name="Padilla G."/>
            <person name="Ferreira P."/>
            <person name="Barriuso J."/>
            <person name="Kellner H."/>
            <person name="Castanera R."/>
            <person name="Alfaro M."/>
            <person name="Ramirez L."/>
            <person name="Pisabarro A.G."/>
            <person name="Kuo A."/>
            <person name="Tritt A."/>
            <person name="Lipzen A."/>
            <person name="He G."/>
            <person name="Yan M."/>
            <person name="Ng V."/>
            <person name="Cullen D."/>
            <person name="Martin F."/>
            <person name="Rosso M.-N."/>
            <person name="Henrissat B."/>
            <person name="Hibbett D."/>
            <person name="Martinez A.T."/>
            <person name="Grigoriev I.V."/>
        </authorList>
    </citation>
    <scope>NUCLEOTIDE SEQUENCE</scope>
    <source>
        <strain evidence="8">CBS 247.69</strain>
    </source>
</reference>
<proteinExistence type="inferred from homology"/>
<keyword evidence="9" id="KW-1185">Reference proteome</keyword>